<name>A0A4V1F5F5_9VIRU</name>
<evidence type="ECO:0000259" key="1">
    <source>
        <dbReference type="Pfam" id="PF23343"/>
    </source>
</evidence>
<evidence type="ECO:0000313" key="2">
    <source>
        <dbReference type="EMBL" id="QCQ84883.1"/>
    </source>
</evidence>
<reference evidence="2" key="1">
    <citation type="submission" date="2018-12" db="EMBL/GenBank/DDBJ databases">
        <title>Singled stranded DNA viruses identified in blackflies (Austrosimulium ungulatum) sampled in New Zealand.</title>
        <authorList>
            <person name="Kraberger S."/>
            <person name="Fontenele R.S."/>
            <person name="Schmidlin K."/>
            <person name="Walters M."/>
            <person name="Varsani A."/>
        </authorList>
    </citation>
    <scope>NUCLEOTIDE SEQUENCE [LARGE SCALE GENOMIC DNA]</scope>
    <source>
        <strain evidence="2">115</strain>
    </source>
</reference>
<sequence>MYPRTVGFHADGKTICWSKKHYSKEYPTFKLPCSKCIECRLEYARQWAVRSVHEAKMHEQNSFITLTYNKENLTQKLDYVDFQEFIKKLRDQIFRETTEKYFGKTYWSQLNKEERKLHLKAQGELYAPTRIGFFVTGEYGEINKRPHWHAIIFNWKPTDCVHKYTNERGDRVSSSENLTKLWGKGFAEIGSVTFESAGYVARYAAKKLVHGKDEDHDYHPISKKSSKHAIGKKWLERYWKDTLIDGTIVMLNKDGGHAKVPIPRYYEKWMLKNHPEEYIRYVTEKKCINSSKMEQKAKEEQDTQDEINRYRDTWNRGLHIDRQTVKKVIIEEKFKRLQKHLKGDI</sequence>
<protein>
    <submittedName>
        <fullName evidence="2">Replication initiator protein</fullName>
    </submittedName>
</protein>
<organism evidence="2">
    <name type="scientific">Blackfly microvirus SF02</name>
    <dbReference type="NCBI Taxonomy" id="2576452"/>
    <lineage>
        <taxon>Viruses</taxon>
        <taxon>Monodnaviria</taxon>
        <taxon>Sangervirae</taxon>
        <taxon>Phixviricota</taxon>
        <taxon>Malgrandaviricetes</taxon>
        <taxon>Petitvirales</taxon>
        <taxon>Microviridae</taxon>
        <taxon>Microvirus</taxon>
    </lineage>
</organism>
<dbReference type="EMBL" id="MK249183">
    <property type="protein sequence ID" value="QCQ84883.1"/>
    <property type="molecule type" value="Genomic_DNA"/>
</dbReference>
<dbReference type="InterPro" id="IPR056906">
    <property type="entry name" value="ORF2/G2P_dom"/>
</dbReference>
<dbReference type="Pfam" id="PF23343">
    <property type="entry name" value="REP_ORF2-G2P"/>
    <property type="match status" value="1"/>
</dbReference>
<dbReference type="Proteomes" id="UP000322155">
    <property type="component" value="Segment"/>
</dbReference>
<proteinExistence type="predicted"/>
<accession>A0A4V1F5F5</accession>
<feature type="domain" description="Replication-associated protein ORF2/G2P" evidence="1">
    <location>
        <begin position="117"/>
        <end position="207"/>
    </location>
</feature>